<reference evidence="6" key="1">
    <citation type="submission" date="2024-06" db="EMBL/GenBank/DDBJ databases">
        <title>Lacrimispora cavernae sp. nov., a novel anaerobe isolated from bat guano pile inside a cave.</title>
        <authorList>
            <person name="Miller S.L."/>
            <person name="Lu N."/>
            <person name="King J."/>
            <person name="Sankaranarayanan K."/>
            <person name="Lawson P.A."/>
        </authorList>
    </citation>
    <scope>NUCLEOTIDE SEQUENCE</scope>
    <source>
        <strain evidence="6">BS-2</strain>
    </source>
</reference>
<evidence type="ECO:0000256" key="4">
    <source>
        <dbReference type="SAM" id="Phobius"/>
    </source>
</evidence>
<name>A0AAU7PKX4_9FIRM</name>
<dbReference type="GO" id="GO:0003677">
    <property type="term" value="F:DNA binding"/>
    <property type="evidence" value="ECO:0007669"/>
    <property type="project" value="UniProtKB-KW"/>
</dbReference>
<keyword evidence="4" id="KW-0812">Transmembrane</keyword>
<dbReference type="SUPFAM" id="SSF46894">
    <property type="entry name" value="C-terminal effector domain of the bipartite response regulators"/>
    <property type="match status" value="1"/>
</dbReference>
<keyword evidence="2" id="KW-0238">DNA-binding</keyword>
<evidence type="ECO:0000313" key="6">
    <source>
        <dbReference type="EMBL" id="XBS52879.1"/>
    </source>
</evidence>
<evidence type="ECO:0000256" key="1">
    <source>
        <dbReference type="ARBA" id="ARBA00023015"/>
    </source>
</evidence>
<feature type="domain" description="HTH luxR-type" evidence="5">
    <location>
        <begin position="258"/>
        <end position="323"/>
    </location>
</feature>
<evidence type="ECO:0000259" key="5">
    <source>
        <dbReference type="PROSITE" id="PS50043"/>
    </source>
</evidence>
<dbReference type="RefSeq" id="WP_349944594.1">
    <property type="nucleotide sequence ID" value="NZ_CP157940.1"/>
</dbReference>
<gene>
    <name evidence="6" type="ORF">ABFV83_13700</name>
</gene>
<sequence>MEKGIIFIYNLVLITIYSGILFMSFSLFFNGKEKILLWIGIIFGAVLSDDIVIFASEMFGNFAENYNRIFMIVPTHKTLIYLILSLGCLTIFKRLLNRTITRRDYGILMVYVTFMLFVPAMDNSAWKIWLYFLPSQLYNTYLGAECFGIIKKNPEEYQDPFYKWCKILFFITIIMNISIIAEDTIVIFNFDTYSKYYINMNNRSFTSDILYLIYAIFSAAYLMYYLKILLKNNTIVSEVTSHTRGNLPSDIEESILYRFSEAYRLTAREREILRVLLMDKTNQEISQDLYISLGTAKTHVHNIFQKIEVVKRPQLLEVYAAYREEQLKKEPEKETPSP</sequence>
<feature type="transmembrane region" description="Helical" evidence="4">
    <location>
        <begin position="167"/>
        <end position="188"/>
    </location>
</feature>
<dbReference type="PANTHER" id="PTHR44688">
    <property type="entry name" value="DNA-BINDING TRANSCRIPTIONAL ACTIVATOR DEVR_DOSR"/>
    <property type="match status" value="1"/>
</dbReference>
<dbReference type="InterPro" id="IPR000792">
    <property type="entry name" value="Tscrpt_reg_LuxR_C"/>
</dbReference>
<evidence type="ECO:0000256" key="3">
    <source>
        <dbReference type="ARBA" id="ARBA00023163"/>
    </source>
</evidence>
<evidence type="ECO:0000256" key="2">
    <source>
        <dbReference type="ARBA" id="ARBA00023125"/>
    </source>
</evidence>
<feature type="transmembrane region" description="Helical" evidence="4">
    <location>
        <begin position="35"/>
        <end position="59"/>
    </location>
</feature>
<keyword evidence="4" id="KW-1133">Transmembrane helix</keyword>
<dbReference type="InterPro" id="IPR036388">
    <property type="entry name" value="WH-like_DNA-bd_sf"/>
</dbReference>
<feature type="transmembrane region" description="Helical" evidence="4">
    <location>
        <begin position="108"/>
        <end position="132"/>
    </location>
</feature>
<dbReference type="GO" id="GO:0006355">
    <property type="term" value="P:regulation of DNA-templated transcription"/>
    <property type="evidence" value="ECO:0007669"/>
    <property type="project" value="InterPro"/>
</dbReference>
<keyword evidence="1" id="KW-0805">Transcription regulation</keyword>
<dbReference type="CDD" id="cd06170">
    <property type="entry name" value="LuxR_C_like"/>
    <property type="match status" value="1"/>
</dbReference>
<feature type="transmembrane region" description="Helical" evidence="4">
    <location>
        <begin position="6"/>
        <end position="28"/>
    </location>
</feature>
<keyword evidence="4" id="KW-0472">Membrane</keyword>
<accession>A0AAU7PKX4</accession>
<dbReference type="EMBL" id="CP157940">
    <property type="protein sequence ID" value="XBS52879.1"/>
    <property type="molecule type" value="Genomic_DNA"/>
</dbReference>
<dbReference type="Gene3D" id="1.10.10.10">
    <property type="entry name" value="Winged helix-like DNA-binding domain superfamily/Winged helix DNA-binding domain"/>
    <property type="match status" value="1"/>
</dbReference>
<dbReference type="Pfam" id="PF00196">
    <property type="entry name" value="GerE"/>
    <property type="match status" value="1"/>
</dbReference>
<protein>
    <submittedName>
        <fullName evidence="6">Helix-turn-helix transcriptional regulator</fullName>
    </submittedName>
</protein>
<dbReference type="SMART" id="SM00421">
    <property type="entry name" value="HTH_LUXR"/>
    <property type="match status" value="1"/>
</dbReference>
<dbReference type="PRINTS" id="PR00038">
    <property type="entry name" value="HTHLUXR"/>
</dbReference>
<organism evidence="6">
    <name type="scientific">Lacrimispora sp. BS-2</name>
    <dbReference type="NCBI Taxonomy" id="3151850"/>
    <lineage>
        <taxon>Bacteria</taxon>
        <taxon>Bacillati</taxon>
        <taxon>Bacillota</taxon>
        <taxon>Clostridia</taxon>
        <taxon>Lachnospirales</taxon>
        <taxon>Lachnospiraceae</taxon>
        <taxon>Lacrimispora</taxon>
    </lineage>
</organism>
<dbReference type="PANTHER" id="PTHR44688:SF16">
    <property type="entry name" value="DNA-BINDING TRANSCRIPTIONAL ACTIVATOR DEVR_DOSR"/>
    <property type="match status" value="1"/>
</dbReference>
<dbReference type="PROSITE" id="PS50043">
    <property type="entry name" value="HTH_LUXR_2"/>
    <property type="match status" value="1"/>
</dbReference>
<dbReference type="InterPro" id="IPR016032">
    <property type="entry name" value="Sig_transdc_resp-reg_C-effctor"/>
</dbReference>
<dbReference type="AlphaFoldDB" id="A0AAU7PKX4"/>
<feature type="transmembrane region" description="Helical" evidence="4">
    <location>
        <begin position="209"/>
        <end position="226"/>
    </location>
</feature>
<proteinExistence type="predicted"/>
<keyword evidence="3" id="KW-0804">Transcription</keyword>
<feature type="transmembrane region" description="Helical" evidence="4">
    <location>
        <begin position="79"/>
        <end position="96"/>
    </location>
</feature>